<sequence length="100" mass="11669">MLMRQHGYHGEIYKPSSTVTDGDPQRPTAERTGRRPTRRTGETDCLFSFEVKRRPLAVEQRKQEKKTKKKKTKKKQEKKKTKKKGAGSPVAYTRVYHLHS</sequence>
<name>A0A6A4T0K7_SCOMX</name>
<dbReference type="EMBL" id="VEVO01000009">
    <property type="protein sequence ID" value="KAF0037540.1"/>
    <property type="molecule type" value="Genomic_DNA"/>
</dbReference>
<feature type="compositionally biased region" description="Basic residues" evidence="1">
    <location>
        <begin position="63"/>
        <end position="85"/>
    </location>
</feature>
<dbReference type="AlphaFoldDB" id="A0A6A4T0K7"/>
<feature type="region of interest" description="Disordered" evidence="1">
    <location>
        <begin position="1"/>
        <end position="100"/>
    </location>
</feature>
<dbReference type="Proteomes" id="UP000438429">
    <property type="component" value="Unassembled WGS sequence"/>
</dbReference>
<accession>A0A6A4T0K7</accession>
<protein>
    <submittedName>
        <fullName evidence="2">Uncharacterized protein</fullName>
    </submittedName>
</protein>
<reference evidence="2 3" key="1">
    <citation type="submission" date="2019-06" db="EMBL/GenBank/DDBJ databases">
        <title>Draft genomes of female and male turbot (Scophthalmus maximus).</title>
        <authorList>
            <person name="Xu H."/>
            <person name="Xu X.-W."/>
            <person name="Shao C."/>
            <person name="Chen S."/>
        </authorList>
    </citation>
    <scope>NUCLEOTIDE SEQUENCE [LARGE SCALE GENOMIC DNA]</scope>
    <source>
        <strain evidence="2">Ysfricsl-2016a</strain>
        <tissue evidence="2">Blood</tissue>
    </source>
</reference>
<comment type="caution">
    <text evidence="2">The sequence shown here is derived from an EMBL/GenBank/DDBJ whole genome shotgun (WGS) entry which is preliminary data.</text>
</comment>
<evidence type="ECO:0000313" key="2">
    <source>
        <dbReference type="EMBL" id="KAF0037540.1"/>
    </source>
</evidence>
<organism evidence="2 3">
    <name type="scientific">Scophthalmus maximus</name>
    <name type="common">Turbot</name>
    <name type="synonym">Psetta maxima</name>
    <dbReference type="NCBI Taxonomy" id="52904"/>
    <lineage>
        <taxon>Eukaryota</taxon>
        <taxon>Metazoa</taxon>
        <taxon>Chordata</taxon>
        <taxon>Craniata</taxon>
        <taxon>Vertebrata</taxon>
        <taxon>Euteleostomi</taxon>
        <taxon>Actinopterygii</taxon>
        <taxon>Neopterygii</taxon>
        <taxon>Teleostei</taxon>
        <taxon>Neoteleostei</taxon>
        <taxon>Acanthomorphata</taxon>
        <taxon>Carangaria</taxon>
        <taxon>Pleuronectiformes</taxon>
        <taxon>Pleuronectoidei</taxon>
        <taxon>Scophthalmidae</taxon>
        <taxon>Scophthalmus</taxon>
    </lineage>
</organism>
<evidence type="ECO:0000256" key="1">
    <source>
        <dbReference type="SAM" id="MobiDB-lite"/>
    </source>
</evidence>
<gene>
    <name evidence="2" type="ORF">F2P81_010414</name>
</gene>
<evidence type="ECO:0000313" key="3">
    <source>
        <dbReference type="Proteomes" id="UP000438429"/>
    </source>
</evidence>
<proteinExistence type="predicted"/>